<dbReference type="GO" id="GO:0034976">
    <property type="term" value="P:response to endoplasmic reticulum stress"/>
    <property type="evidence" value="ECO:0007669"/>
    <property type="project" value="TreeGrafter"/>
</dbReference>
<evidence type="ECO:0000256" key="12">
    <source>
        <dbReference type="ARBA" id="ARBA00039846"/>
    </source>
</evidence>
<keyword evidence="19" id="KW-1185">Reference proteome</keyword>
<evidence type="ECO:0000256" key="3">
    <source>
        <dbReference type="ARBA" id="ARBA00004319"/>
    </source>
</evidence>
<evidence type="ECO:0000256" key="4">
    <source>
        <dbReference type="ARBA" id="ARBA00006347"/>
    </source>
</evidence>
<evidence type="ECO:0000256" key="16">
    <source>
        <dbReference type="SAM" id="MobiDB-lite"/>
    </source>
</evidence>
<dbReference type="EMBL" id="KV417484">
    <property type="protein sequence ID" value="KZP33008.1"/>
    <property type="molecule type" value="Genomic_DNA"/>
</dbReference>
<evidence type="ECO:0000256" key="1">
    <source>
        <dbReference type="ARBA" id="ARBA00001182"/>
    </source>
</evidence>
<feature type="chain" id="PRO_5007749017" description="Protein disulfide-isomerase" evidence="15">
    <location>
        <begin position="22"/>
        <end position="504"/>
    </location>
</feature>
<reference evidence="18 19" key="1">
    <citation type="journal article" date="2016" name="Mol. Biol. Evol.">
        <title>Comparative Genomics of Early-Diverging Mushroom-Forming Fungi Provides Insights into the Origins of Lignocellulose Decay Capabilities.</title>
        <authorList>
            <person name="Nagy L.G."/>
            <person name="Riley R."/>
            <person name="Tritt A."/>
            <person name="Adam C."/>
            <person name="Daum C."/>
            <person name="Floudas D."/>
            <person name="Sun H."/>
            <person name="Yadav J.S."/>
            <person name="Pangilinan J."/>
            <person name="Larsson K.H."/>
            <person name="Matsuura K."/>
            <person name="Barry K."/>
            <person name="Labutti K."/>
            <person name="Kuo R."/>
            <person name="Ohm R.A."/>
            <person name="Bhattacharya S.S."/>
            <person name="Shirouzu T."/>
            <person name="Yoshinaga Y."/>
            <person name="Martin F.M."/>
            <person name="Grigoriev I.V."/>
            <person name="Hibbett D.S."/>
        </authorList>
    </citation>
    <scope>NUCLEOTIDE SEQUENCE [LARGE SCALE GENOMIC DNA]</scope>
    <source>
        <strain evidence="18 19">CBS 109695</strain>
    </source>
</reference>
<evidence type="ECO:0000313" key="18">
    <source>
        <dbReference type="EMBL" id="KZP33008.1"/>
    </source>
</evidence>
<evidence type="ECO:0000313" key="19">
    <source>
        <dbReference type="Proteomes" id="UP000076532"/>
    </source>
</evidence>
<accession>A0A166VS55</accession>
<name>A0A166VS55_9AGAM</name>
<feature type="domain" description="Thioredoxin" evidence="17">
    <location>
        <begin position="7"/>
        <end position="130"/>
    </location>
</feature>
<dbReference type="PRINTS" id="PR00421">
    <property type="entry name" value="THIOREDOXIN"/>
</dbReference>
<dbReference type="CDD" id="cd02981">
    <property type="entry name" value="PDI_b_family"/>
    <property type="match status" value="1"/>
</dbReference>
<gene>
    <name evidence="18" type="ORF">FIBSPDRAFT_916335</name>
</gene>
<dbReference type="Pfam" id="PF00085">
    <property type="entry name" value="Thioredoxin"/>
    <property type="match status" value="2"/>
</dbReference>
<dbReference type="GO" id="GO:0006457">
    <property type="term" value="P:protein folding"/>
    <property type="evidence" value="ECO:0007669"/>
    <property type="project" value="TreeGrafter"/>
</dbReference>
<dbReference type="InterPro" id="IPR005788">
    <property type="entry name" value="PDI_thioredoxin-like_dom"/>
</dbReference>
<dbReference type="AlphaFoldDB" id="A0A166VS55"/>
<keyword evidence="10 15" id="KW-0413">Isomerase</keyword>
<evidence type="ECO:0000256" key="13">
    <source>
        <dbReference type="PIRSR" id="PIRSR605792-51"/>
    </source>
</evidence>
<evidence type="ECO:0000256" key="15">
    <source>
        <dbReference type="RuleBase" id="RU361130"/>
    </source>
</evidence>
<organism evidence="18 19">
    <name type="scientific">Athelia psychrophila</name>
    <dbReference type="NCBI Taxonomy" id="1759441"/>
    <lineage>
        <taxon>Eukaryota</taxon>
        <taxon>Fungi</taxon>
        <taxon>Dikarya</taxon>
        <taxon>Basidiomycota</taxon>
        <taxon>Agaricomycotina</taxon>
        <taxon>Agaricomycetes</taxon>
        <taxon>Agaricomycetidae</taxon>
        <taxon>Atheliales</taxon>
        <taxon>Atheliaceae</taxon>
        <taxon>Athelia</taxon>
    </lineage>
</organism>
<evidence type="ECO:0000256" key="10">
    <source>
        <dbReference type="ARBA" id="ARBA00023235"/>
    </source>
</evidence>
<evidence type="ECO:0000256" key="14">
    <source>
        <dbReference type="RuleBase" id="RU004208"/>
    </source>
</evidence>
<comment type="catalytic activity">
    <reaction evidence="1 15">
        <text>Catalyzes the rearrangement of -S-S- bonds in proteins.</text>
        <dbReference type="EC" id="5.3.4.1"/>
    </reaction>
</comment>
<feature type="domain" description="Thioredoxin" evidence="17">
    <location>
        <begin position="342"/>
        <end position="473"/>
    </location>
</feature>
<feature type="signal peptide" evidence="15">
    <location>
        <begin position="1"/>
        <end position="21"/>
    </location>
</feature>
<dbReference type="CDD" id="cd02961">
    <property type="entry name" value="PDI_a_family"/>
    <property type="match status" value="1"/>
</dbReference>
<dbReference type="NCBIfam" id="TIGR01130">
    <property type="entry name" value="ER_PDI_fam"/>
    <property type="match status" value="1"/>
</dbReference>
<dbReference type="Gene3D" id="3.40.30.10">
    <property type="entry name" value="Glutaredoxin"/>
    <property type="match status" value="4"/>
</dbReference>
<dbReference type="PANTHER" id="PTHR18929">
    <property type="entry name" value="PROTEIN DISULFIDE ISOMERASE"/>
    <property type="match status" value="1"/>
</dbReference>
<dbReference type="InterPro" id="IPR005792">
    <property type="entry name" value="Prot_disulphide_isomerase"/>
</dbReference>
<evidence type="ECO:0000256" key="6">
    <source>
        <dbReference type="ARBA" id="ARBA00022729"/>
    </source>
</evidence>
<comment type="subcellular location">
    <subcellularLocation>
        <location evidence="3">Endoplasmic reticulum lumen</location>
    </subcellularLocation>
</comment>
<dbReference type="CDD" id="cd02995">
    <property type="entry name" value="PDI_a_PDI_a'_C"/>
    <property type="match status" value="1"/>
</dbReference>
<evidence type="ECO:0000256" key="2">
    <source>
        <dbReference type="ARBA" id="ARBA00002692"/>
    </source>
</evidence>
<dbReference type="GO" id="GO:0003756">
    <property type="term" value="F:protein disulfide isomerase activity"/>
    <property type="evidence" value="ECO:0007669"/>
    <property type="project" value="UniProtKB-EC"/>
</dbReference>
<dbReference type="InterPro" id="IPR013766">
    <property type="entry name" value="Thioredoxin_domain"/>
</dbReference>
<dbReference type="InterPro" id="IPR017937">
    <property type="entry name" value="Thioredoxin_CS"/>
</dbReference>
<dbReference type="InterPro" id="IPR036249">
    <property type="entry name" value="Thioredoxin-like_sf"/>
</dbReference>
<comment type="similarity">
    <text evidence="4 14">Belongs to the protein disulfide isomerase family.</text>
</comment>
<keyword evidence="11 13" id="KW-0676">Redox-active center</keyword>
<proteinExistence type="inferred from homology"/>
<keyword evidence="6 15" id="KW-0732">Signal</keyword>
<comment type="function">
    <text evidence="2">Participates in the folding of proteins containing disulfide bonds, may be involved in glycosylation, prolyl hydroxylation and triglyceride transfer.</text>
</comment>
<dbReference type="Proteomes" id="UP000076532">
    <property type="component" value="Unassembled WGS sequence"/>
</dbReference>
<keyword evidence="9 13" id="KW-1015">Disulfide bond</keyword>
<dbReference type="CDD" id="cd02982">
    <property type="entry name" value="PDI_b'_family"/>
    <property type="match status" value="1"/>
</dbReference>
<evidence type="ECO:0000256" key="8">
    <source>
        <dbReference type="ARBA" id="ARBA00022824"/>
    </source>
</evidence>
<dbReference type="PANTHER" id="PTHR18929:SF132">
    <property type="entry name" value="PROTEIN DISULFIDE-ISOMERASE A3"/>
    <property type="match status" value="1"/>
</dbReference>
<feature type="region of interest" description="Disordered" evidence="16">
    <location>
        <begin position="477"/>
        <end position="504"/>
    </location>
</feature>
<dbReference type="OrthoDB" id="427280at2759"/>
<dbReference type="SUPFAM" id="SSF52833">
    <property type="entry name" value="Thioredoxin-like"/>
    <property type="match status" value="4"/>
</dbReference>
<keyword evidence="8" id="KW-0256">Endoplasmic reticulum</keyword>
<keyword evidence="7" id="KW-0677">Repeat</keyword>
<feature type="compositionally biased region" description="Low complexity" evidence="16">
    <location>
        <begin position="480"/>
        <end position="490"/>
    </location>
</feature>
<dbReference type="PROSITE" id="PS51352">
    <property type="entry name" value="THIOREDOXIN_2"/>
    <property type="match status" value="2"/>
</dbReference>
<dbReference type="FunFam" id="3.40.30.10:FF:000185">
    <property type="entry name" value="Protein disulfide-isomerase"/>
    <property type="match status" value="1"/>
</dbReference>
<protein>
    <recommendedName>
        <fullName evidence="12 15">Protein disulfide-isomerase</fullName>
        <ecNumber evidence="5 15">5.3.4.1</ecNumber>
    </recommendedName>
</protein>
<evidence type="ECO:0000256" key="11">
    <source>
        <dbReference type="ARBA" id="ARBA00023284"/>
    </source>
</evidence>
<dbReference type="Pfam" id="PF13848">
    <property type="entry name" value="Thioredoxin_6"/>
    <property type="match status" value="1"/>
</dbReference>
<dbReference type="FunFam" id="3.40.30.10:FF:000017">
    <property type="entry name" value="Protein disulfide-isomerase A4"/>
    <property type="match status" value="1"/>
</dbReference>
<dbReference type="PROSITE" id="PS00194">
    <property type="entry name" value="THIOREDOXIN_1"/>
    <property type="match status" value="2"/>
</dbReference>
<dbReference type="STRING" id="436010.A0A166VS55"/>
<dbReference type="GO" id="GO:0005788">
    <property type="term" value="C:endoplasmic reticulum lumen"/>
    <property type="evidence" value="ECO:0007669"/>
    <property type="project" value="UniProtKB-SubCell"/>
</dbReference>
<evidence type="ECO:0000259" key="17">
    <source>
        <dbReference type="PROSITE" id="PS51352"/>
    </source>
</evidence>
<dbReference type="NCBIfam" id="TIGR01126">
    <property type="entry name" value="pdi_dom"/>
    <property type="match status" value="2"/>
</dbReference>
<evidence type="ECO:0000256" key="5">
    <source>
        <dbReference type="ARBA" id="ARBA00012723"/>
    </source>
</evidence>
<feature type="disulfide bond" description="Redox-active" evidence="13">
    <location>
        <begin position="392"/>
        <end position="395"/>
    </location>
</feature>
<dbReference type="EC" id="5.3.4.1" evidence="5 15"/>
<evidence type="ECO:0000256" key="7">
    <source>
        <dbReference type="ARBA" id="ARBA00022737"/>
    </source>
</evidence>
<evidence type="ECO:0000256" key="9">
    <source>
        <dbReference type="ARBA" id="ARBA00023157"/>
    </source>
</evidence>
<sequence length="504" mass="54975">MRFSSIVPAASALTLAALVAAEGASDVLDLKADTFEANVNSEPLILVEFFAPWCGHCKSLAPHYEEAATALKEKDIKIAKVDCVDQPDLCQSFGVQGYPTLKVFRNGTPSDYTGPRKADGIISYMSKQSLPAVSVVTADNLEEFQKADKIVVIAYLPSATAAPAAEFSATADKHRDNYLFGLVTDPAAIGAAGVTAPSVVVYRSFDQHVTPYPYPIASASTADLEEWLSELSIPVIGEVNGETYATYSASPKPLAYIFIDPSQEEHLAHVESLKEIALEHKNKMNFVWIDAIKFGDHAKALNLGEPTWPSFVIQDLKTQLKYPHDQSISPTAERVAEMVNKFNAGELTPELKSAAIPASQDESVYEVVGKTFDEVVFDESKDVFIELYASWCGHCKRLKPTWDSLGDRFANVKDRVTIAKMEAQENDLPPSAPFKVQGFPTIKFRPAGSKDFIDYDGDRSLESLIAFVEENAKNSLEPSAAAPVETVAEPEVAETETAEVHDEL</sequence>
<feature type="disulfide bond" description="Redox-active" evidence="13">
    <location>
        <begin position="54"/>
        <end position="57"/>
    </location>
</feature>